<keyword evidence="9" id="KW-0902">Two-component regulatory system</keyword>
<evidence type="ECO:0000313" key="14">
    <source>
        <dbReference type="Proteomes" id="UP000295632"/>
    </source>
</evidence>
<gene>
    <name evidence="13" type="ORF">EV213_109135</name>
</gene>
<dbReference type="InterPro" id="IPR004358">
    <property type="entry name" value="Sig_transdc_His_kin-like_C"/>
</dbReference>
<dbReference type="InterPro" id="IPR036097">
    <property type="entry name" value="HisK_dim/P_sf"/>
</dbReference>
<dbReference type="InterPro" id="IPR003661">
    <property type="entry name" value="HisK_dim/P_dom"/>
</dbReference>
<evidence type="ECO:0000256" key="6">
    <source>
        <dbReference type="ARBA" id="ARBA00022741"/>
    </source>
</evidence>
<dbReference type="GO" id="GO:0000156">
    <property type="term" value="F:phosphorelay response regulator activity"/>
    <property type="evidence" value="ECO:0007669"/>
    <property type="project" value="TreeGrafter"/>
</dbReference>
<dbReference type="EC" id="2.7.13.3" evidence="3"/>
<evidence type="ECO:0000256" key="7">
    <source>
        <dbReference type="ARBA" id="ARBA00022777"/>
    </source>
</evidence>
<dbReference type="InterPro" id="IPR050351">
    <property type="entry name" value="BphY/WalK/GraS-like"/>
</dbReference>
<dbReference type="SMART" id="SM00065">
    <property type="entry name" value="GAF"/>
    <property type="match status" value="1"/>
</dbReference>
<evidence type="ECO:0000313" key="13">
    <source>
        <dbReference type="EMBL" id="TDQ38766.1"/>
    </source>
</evidence>
<evidence type="ECO:0000259" key="12">
    <source>
        <dbReference type="PROSITE" id="PS50109"/>
    </source>
</evidence>
<dbReference type="SUPFAM" id="SSF55781">
    <property type="entry name" value="GAF domain-like"/>
    <property type="match status" value="1"/>
</dbReference>
<keyword evidence="14" id="KW-1185">Reference proteome</keyword>
<dbReference type="OrthoDB" id="9801841at2"/>
<dbReference type="Pfam" id="PF02518">
    <property type="entry name" value="HATPase_c"/>
    <property type="match status" value="1"/>
</dbReference>
<dbReference type="SUPFAM" id="SSF47384">
    <property type="entry name" value="Homodimeric domain of signal transducing histidine kinase"/>
    <property type="match status" value="1"/>
</dbReference>
<protein>
    <recommendedName>
        <fullName evidence="3">histidine kinase</fullName>
        <ecNumber evidence="3">2.7.13.3</ecNumber>
    </recommendedName>
</protein>
<dbReference type="GO" id="GO:0000155">
    <property type="term" value="F:phosphorelay sensor kinase activity"/>
    <property type="evidence" value="ECO:0007669"/>
    <property type="project" value="InterPro"/>
</dbReference>
<dbReference type="Pfam" id="PF13191">
    <property type="entry name" value="AAA_16"/>
    <property type="match status" value="1"/>
</dbReference>
<accession>A0A4R6TZH3</accession>
<dbReference type="InterPro" id="IPR011990">
    <property type="entry name" value="TPR-like_helical_dom_sf"/>
</dbReference>
<evidence type="ECO:0000256" key="4">
    <source>
        <dbReference type="ARBA" id="ARBA00022553"/>
    </source>
</evidence>
<dbReference type="PANTHER" id="PTHR42878">
    <property type="entry name" value="TWO-COMPONENT HISTIDINE KINASE"/>
    <property type="match status" value="1"/>
</dbReference>
<feature type="coiled-coil region" evidence="10">
    <location>
        <begin position="1430"/>
        <end position="1467"/>
    </location>
</feature>
<dbReference type="InterPro" id="IPR003018">
    <property type="entry name" value="GAF"/>
</dbReference>
<dbReference type="PANTHER" id="PTHR42878:SF12">
    <property type="entry name" value="SENSOR HISTIDINE KINASE YCBM"/>
    <property type="match status" value="1"/>
</dbReference>
<proteinExistence type="predicted"/>
<dbReference type="SMART" id="SM00387">
    <property type="entry name" value="HATPase_c"/>
    <property type="match status" value="1"/>
</dbReference>
<dbReference type="InterPro" id="IPR036890">
    <property type="entry name" value="HATPase_C_sf"/>
</dbReference>
<dbReference type="InterPro" id="IPR011009">
    <property type="entry name" value="Kinase-like_dom_sf"/>
</dbReference>
<keyword evidence="10" id="KW-0175">Coiled coil</keyword>
<dbReference type="RefSeq" id="WP_133580815.1">
    <property type="nucleotide sequence ID" value="NZ_SNYJ01000009.1"/>
</dbReference>
<dbReference type="Gene3D" id="3.30.450.40">
    <property type="match status" value="1"/>
</dbReference>
<dbReference type="GO" id="GO:0030295">
    <property type="term" value="F:protein kinase activator activity"/>
    <property type="evidence" value="ECO:0007669"/>
    <property type="project" value="TreeGrafter"/>
</dbReference>
<dbReference type="Pfam" id="PF01590">
    <property type="entry name" value="GAF"/>
    <property type="match status" value="1"/>
</dbReference>
<dbReference type="SMART" id="SM00220">
    <property type="entry name" value="S_TKc"/>
    <property type="match status" value="1"/>
</dbReference>
<sequence length="1686" mass="192814">MVQQSQPRLDLPDLFQETIDILEDGRQRIVKTVSSEYETSIASSQLEKEFQLLENWRLECLPQSPSFTNQSLILNDVAGVSLTLRMHASPIDLPTFLRIAIATVTAVAELHRNDLIHQQLSTKVIYWDDGRDKVTLLGTDTVLFRNEKTAVFPSLRLSAYSSPEQISNQSVIVDGRSDIYALGIVFFELLLGYVPFDPQLSTEWYYDVQTKEVPNPAAHREDIPMFLGDIILKALAKDNAQRYDNVKSLLMDLQRVALHVNGGHALPESPGLFCKQGRFSEKMPLQHQDELAKHIAQSLNETKHGKCMITFITGAAGSGKSTIGLEAVAEMERFGAKSIYLKLQPTAMERPYHFLIGLLRKLIRLTLTSNEHSLDTIKQQMKRQIHSPPGWLMRLVPELEWLFGEPATTSGLTPTGRIWEEYFQIFLSISATAQQPIVLFVDDVHWADDLSLRRLCQWVKDGKLPHVCLLFVIKENEGPNCLNELDSCLHVEVQRHSLRRLGITEISELSSLLFHWNQTESLMFSEGLNMLAKGNLLQISIHLYEMYDNGMLYVNALEGAWMCNFGEMNTLINEGANQGLFTDKFSRLTYDEKMVLHNVVCAEVDTLTISQLSEFMALEQEPLLFYLQSMSQAGFLTLDHDRRQLSFLHQTLKKELLMYIPEKERMEIHTRWLIFKLSFSADVFDQAEDSITQHYFLADEPALPISLQPKMVQLLISIGEQAMKTGVPETATFYFDKALKLMEQLPESNTYQQLWWILLRCCAENAILSKEPQLAHSYCVQLKQCSQSKEEQAEALFYFMHYFQLDGRTGEALKTGMKALRLLKATSHSSFLLPTLWWRKWRNHWELASMQSFAEALEDQPVVPQSSVEAMLWNEIMCLLFLKKDIAFSVAAEQSLFFTTKRPDLHTPSLLAFYAWYLSVYKERPELALVVTKTAMNLAKDSSKGGLFLGWVLYVRCFWVDHWETGVRQSLQMIEEQLSLFRQGSQSTIQPRLASAWIMCAMEAGEPLIASQVHWRQMEGTPETKERFAYATQCAQSIVDGRPLPNRPAWWSHGEQEIWPLLYVQFSFWAGQYKAVCLEVEQLQSSRQMPHWSGLGVVTVMVMDALSSAFLIEAKSSRRDRRKSLVKLESLLRFFEKSRRFRSEDLLHKKYLVLAERARLKLDIDEAQRFYEMASENARVHGFLHFAALASERGAEMYAAYHRDKVASWFAEEAAKDYALWGSSFRQKQVFIAFPAFSQRGDLDINRSKELSRAAFQQSVDVGTIVRASQMISENIHLTTLVETLLTLALQYAGGHRGVLFLRREETFFVEGVMEEGVYEWLASDKIAAETYPGALTEVLQYVMEEKKPVSITSPADRSIWMNAYYMARVQPNFVLCLPIVRQEKLIALIYIENRMSQQSFSPAQMELIELLVSQIAISLENAMFTEKLENEVRSRTYELEQSLQELEQKSERLAEVEQSRRQLLSNISHDLQSPVAVIKGYIETLMDDMVPSKAQRQKYLQSVLEKTNKLSGLIQSLFQLAKLESGDATFVRQEHRVQWLMDFISEKLAFELWEAGVQFDIHGEQIGEKCVSVHMDSIERVVSNFIHNAIEHGGGVTQIHITFRCSTQTLYVKVEDNGNGLRKEDIPFLFDRFYQGRQSGGGTGLGLAICKELIHYHGGSIWAEEATSNSSGAVFVFSLPLCPLK</sequence>
<organism evidence="13 14">
    <name type="scientific">Aureibacillus halotolerans</name>
    <dbReference type="NCBI Taxonomy" id="1508390"/>
    <lineage>
        <taxon>Bacteria</taxon>
        <taxon>Bacillati</taxon>
        <taxon>Bacillota</taxon>
        <taxon>Bacilli</taxon>
        <taxon>Bacillales</taxon>
        <taxon>Bacillaceae</taxon>
        <taxon>Aureibacillus</taxon>
    </lineage>
</organism>
<evidence type="ECO:0000259" key="11">
    <source>
        <dbReference type="PROSITE" id="PS50011"/>
    </source>
</evidence>
<evidence type="ECO:0000256" key="8">
    <source>
        <dbReference type="ARBA" id="ARBA00022840"/>
    </source>
</evidence>
<dbReference type="SUPFAM" id="SSF52540">
    <property type="entry name" value="P-loop containing nucleoside triphosphate hydrolases"/>
    <property type="match status" value="1"/>
</dbReference>
<name>A0A4R6TZH3_9BACI</name>
<dbReference type="EMBL" id="SNYJ01000009">
    <property type="protein sequence ID" value="TDQ38766.1"/>
    <property type="molecule type" value="Genomic_DNA"/>
</dbReference>
<dbReference type="Gene3D" id="3.30.565.10">
    <property type="entry name" value="Histidine kinase-like ATPase, C-terminal domain"/>
    <property type="match status" value="1"/>
</dbReference>
<dbReference type="GO" id="GO:0005524">
    <property type="term" value="F:ATP binding"/>
    <property type="evidence" value="ECO:0007669"/>
    <property type="project" value="UniProtKB-KW"/>
</dbReference>
<keyword evidence="5" id="KW-0808">Transferase</keyword>
<dbReference type="InterPro" id="IPR041664">
    <property type="entry name" value="AAA_16"/>
</dbReference>
<keyword evidence="8" id="KW-0067">ATP-binding</keyword>
<dbReference type="Gene3D" id="1.10.287.130">
    <property type="match status" value="1"/>
</dbReference>
<evidence type="ECO:0000256" key="2">
    <source>
        <dbReference type="ARBA" id="ARBA00004370"/>
    </source>
</evidence>
<dbReference type="PROSITE" id="PS50011">
    <property type="entry name" value="PROTEIN_KINASE_DOM"/>
    <property type="match status" value="1"/>
</dbReference>
<comment type="catalytic activity">
    <reaction evidence="1">
        <text>ATP + protein L-histidine = ADP + protein N-phospho-L-histidine.</text>
        <dbReference type="EC" id="2.7.13.3"/>
    </reaction>
</comment>
<dbReference type="InterPro" id="IPR029016">
    <property type="entry name" value="GAF-like_dom_sf"/>
</dbReference>
<dbReference type="SUPFAM" id="SSF48452">
    <property type="entry name" value="TPR-like"/>
    <property type="match status" value="1"/>
</dbReference>
<dbReference type="InterPro" id="IPR005467">
    <property type="entry name" value="His_kinase_dom"/>
</dbReference>
<keyword evidence="7 13" id="KW-0418">Kinase</keyword>
<dbReference type="PROSITE" id="PS50109">
    <property type="entry name" value="HIS_KIN"/>
    <property type="match status" value="1"/>
</dbReference>
<keyword evidence="6" id="KW-0547">Nucleotide-binding</keyword>
<dbReference type="SUPFAM" id="SSF56112">
    <property type="entry name" value="Protein kinase-like (PK-like)"/>
    <property type="match status" value="1"/>
</dbReference>
<dbReference type="SMART" id="SM00388">
    <property type="entry name" value="HisKA"/>
    <property type="match status" value="1"/>
</dbReference>
<dbReference type="PRINTS" id="PR00344">
    <property type="entry name" value="BCTRLSENSOR"/>
</dbReference>
<evidence type="ECO:0000256" key="1">
    <source>
        <dbReference type="ARBA" id="ARBA00000085"/>
    </source>
</evidence>
<reference evidence="13 14" key="1">
    <citation type="submission" date="2019-03" db="EMBL/GenBank/DDBJ databases">
        <title>Genomic Encyclopedia of Type Strains, Phase IV (KMG-IV): sequencing the most valuable type-strain genomes for metagenomic binning, comparative biology and taxonomic classification.</title>
        <authorList>
            <person name="Goeker M."/>
        </authorList>
    </citation>
    <scope>NUCLEOTIDE SEQUENCE [LARGE SCALE GENOMIC DNA]</scope>
    <source>
        <strain evidence="13 14">DSM 28697</strain>
    </source>
</reference>
<feature type="domain" description="Histidine kinase" evidence="12">
    <location>
        <begin position="1467"/>
        <end position="1684"/>
    </location>
</feature>
<dbReference type="CDD" id="cd00082">
    <property type="entry name" value="HisKA"/>
    <property type="match status" value="1"/>
</dbReference>
<dbReference type="Proteomes" id="UP000295632">
    <property type="component" value="Unassembled WGS sequence"/>
</dbReference>
<evidence type="ECO:0000256" key="9">
    <source>
        <dbReference type="ARBA" id="ARBA00023012"/>
    </source>
</evidence>
<dbReference type="Pfam" id="PF00069">
    <property type="entry name" value="Pkinase"/>
    <property type="match status" value="1"/>
</dbReference>
<dbReference type="Pfam" id="PF00512">
    <property type="entry name" value="HisKA"/>
    <property type="match status" value="1"/>
</dbReference>
<evidence type="ECO:0000256" key="5">
    <source>
        <dbReference type="ARBA" id="ARBA00022679"/>
    </source>
</evidence>
<dbReference type="GO" id="GO:0007234">
    <property type="term" value="P:osmosensory signaling via phosphorelay pathway"/>
    <property type="evidence" value="ECO:0007669"/>
    <property type="project" value="TreeGrafter"/>
</dbReference>
<keyword evidence="4" id="KW-0597">Phosphoprotein</keyword>
<dbReference type="Gene3D" id="1.10.510.10">
    <property type="entry name" value="Transferase(Phosphotransferase) domain 1"/>
    <property type="match status" value="1"/>
</dbReference>
<dbReference type="CDD" id="cd00075">
    <property type="entry name" value="HATPase"/>
    <property type="match status" value="1"/>
</dbReference>
<dbReference type="FunFam" id="1.10.287.130:FF:000001">
    <property type="entry name" value="Two-component sensor histidine kinase"/>
    <property type="match status" value="1"/>
</dbReference>
<dbReference type="InterPro" id="IPR027417">
    <property type="entry name" value="P-loop_NTPase"/>
</dbReference>
<feature type="domain" description="Protein kinase" evidence="11">
    <location>
        <begin position="1"/>
        <end position="258"/>
    </location>
</feature>
<comment type="subcellular location">
    <subcellularLocation>
        <location evidence="2">Membrane</location>
    </subcellularLocation>
</comment>
<evidence type="ECO:0000256" key="3">
    <source>
        <dbReference type="ARBA" id="ARBA00012438"/>
    </source>
</evidence>
<comment type="caution">
    <text evidence="13">The sequence shown here is derived from an EMBL/GenBank/DDBJ whole genome shotgun (WGS) entry which is preliminary data.</text>
</comment>
<dbReference type="InterPro" id="IPR000719">
    <property type="entry name" value="Prot_kinase_dom"/>
</dbReference>
<dbReference type="InterPro" id="IPR003594">
    <property type="entry name" value="HATPase_dom"/>
</dbReference>
<evidence type="ECO:0000256" key="10">
    <source>
        <dbReference type="SAM" id="Coils"/>
    </source>
</evidence>
<dbReference type="GO" id="GO:0016020">
    <property type="term" value="C:membrane"/>
    <property type="evidence" value="ECO:0007669"/>
    <property type="project" value="UniProtKB-SubCell"/>
</dbReference>
<dbReference type="SUPFAM" id="SSF55874">
    <property type="entry name" value="ATPase domain of HSP90 chaperone/DNA topoisomerase II/histidine kinase"/>
    <property type="match status" value="1"/>
</dbReference>
<dbReference type="Gene3D" id="3.40.50.300">
    <property type="entry name" value="P-loop containing nucleotide triphosphate hydrolases"/>
    <property type="match status" value="1"/>
</dbReference>